<dbReference type="GO" id="GO:0008270">
    <property type="term" value="F:zinc ion binding"/>
    <property type="evidence" value="ECO:0007669"/>
    <property type="project" value="UniProtKB-KW"/>
</dbReference>
<proteinExistence type="inferred from homology"/>
<dbReference type="InterPro" id="IPR001222">
    <property type="entry name" value="Znf_TFIIS"/>
</dbReference>
<evidence type="ECO:0000256" key="3">
    <source>
        <dbReference type="ARBA" id="ARBA00022723"/>
    </source>
</evidence>
<keyword evidence="8 11" id="KW-0804">Transcription</keyword>
<feature type="domain" description="TFIIS-type" evidence="12">
    <location>
        <begin position="65"/>
        <end position="107"/>
    </location>
</feature>
<feature type="binding site" evidence="9">
    <location>
        <position position="97"/>
    </location>
    <ligand>
        <name>Zn(2+)</name>
        <dbReference type="ChEBI" id="CHEBI:29105"/>
        <label>2</label>
    </ligand>
</feature>
<dbReference type="SMART" id="SM00440">
    <property type="entry name" value="ZnF_C2C2"/>
    <property type="match status" value="1"/>
</dbReference>
<comment type="subcellular location">
    <subcellularLocation>
        <location evidence="1 8">Nucleus</location>
    </subcellularLocation>
</comment>
<comment type="function">
    <text evidence="8">DNA-dependent RNA polymerase catalyzes the transcription of DNA into RNA using the four ribonucleoside triphosphates as substrates.</text>
</comment>
<keyword evidence="13" id="KW-1185">Reference proteome</keyword>
<dbReference type="PANTHER" id="PTHR11239:SF12">
    <property type="entry name" value="DNA-DIRECTED RNA POLYMERASE III SUBUNIT RPC10"/>
    <property type="match status" value="1"/>
</dbReference>
<dbReference type="Proteomes" id="UP000887565">
    <property type="component" value="Unplaced"/>
</dbReference>
<dbReference type="GO" id="GO:0003676">
    <property type="term" value="F:nucleic acid binding"/>
    <property type="evidence" value="ECO:0007669"/>
    <property type="project" value="InterPro"/>
</dbReference>
<feature type="binding site" evidence="9">
    <location>
        <position position="8"/>
    </location>
    <ligand>
        <name>Zn(2+)</name>
        <dbReference type="ChEBI" id="CHEBI:29105"/>
        <label>1</label>
    </ligand>
</feature>
<dbReference type="PROSITE" id="PS51133">
    <property type="entry name" value="ZF_TFIIS_2"/>
    <property type="match status" value="1"/>
</dbReference>
<feature type="binding site" evidence="9">
    <location>
        <position position="102"/>
    </location>
    <ligand>
        <name>Zn(2+)</name>
        <dbReference type="ChEBI" id="CHEBI:29105"/>
        <label>2</label>
    </ligand>
</feature>
<sequence>MQLFCPNCGNLLAVEEGGQAFRFVCNTCPYVHQISRKMGSRLYPKLKDVDEVLGGPGAWDSAQITDETCPKCGNSRAFFMQLQTRSADEPPTTFYRCSRNDCAHRWKEY</sequence>
<dbReference type="OMA" id="TISFECI"/>
<dbReference type="InterPro" id="IPR006288">
    <property type="entry name" value="TFS"/>
</dbReference>
<dbReference type="SMART" id="SM00661">
    <property type="entry name" value="RPOL9"/>
    <property type="match status" value="1"/>
</dbReference>
<evidence type="ECO:0000256" key="9">
    <source>
        <dbReference type="PIRSR" id="PIRSR005586-1"/>
    </source>
</evidence>
<dbReference type="PROSITE" id="PS00466">
    <property type="entry name" value="ZF_TFIIS_1"/>
    <property type="match status" value="1"/>
</dbReference>
<name>A0A915L3W3_ROMCU</name>
<dbReference type="CDD" id="cd10509">
    <property type="entry name" value="Zn-ribbon_RPC11"/>
    <property type="match status" value="1"/>
</dbReference>
<feature type="zinc finger region" description="C4-type" evidence="10">
    <location>
        <begin position="5"/>
        <end position="28"/>
    </location>
</feature>
<evidence type="ECO:0000256" key="2">
    <source>
        <dbReference type="ARBA" id="ARBA00022478"/>
    </source>
</evidence>
<evidence type="ECO:0000256" key="1">
    <source>
        <dbReference type="ARBA" id="ARBA00004123"/>
    </source>
</evidence>
<reference evidence="14" key="1">
    <citation type="submission" date="2022-11" db="UniProtKB">
        <authorList>
            <consortium name="WormBaseParasite"/>
        </authorList>
    </citation>
    <scope>IDENTIFICATION</scope>
</reference>
<dbReference type="InterPro" id="IPR001529">
    <property type="entry name" value="Zn_ribbon_RPB9"/>
</dbReference>
<dbReference type="SUPFAM" id="SSF57783">
    <property type="entry name" value="Zinc beta-ribbon"/>
    <property type="match status" value="1"/>
</dbReference>
<dbReference type="Pfam" id="PF01096">
    <property type="entry name" value="Zn_ribbon_TFIIS"/>
    <property type="match status" value="1"/>
</dbReference>
<keyword evidence="5 9" id="KW-0862">Zinc</keyword>
<evidence type="ECO:0000256" key="8">
    <source>
        <dbReference type="PIRNR" id="PIRNR005586"/>
    </source>
</evidence>
<evidence type="ECO:0000256" key="10">
    <source>
        <dbReference type="PIRSR" id="PIRSR005586-2"/>
    </source>
</evidence>
<evidence type="ECO:0000259" key="12">
    <source>
        <dbReference type="PROSITE" id="PS51133"/>
    </source>
</evidence>
<dbReference type="AlphaFoldDB" id="A0A915L3W3"/>
<dbReference type="WBParaSite" id="nRc.2.0.1.t45785-RA">
    <property type="protein sequence ID" value="nRc.2.0.1.t45785-RA"/>
    <property type="gene ID" value="nRc.2.0.1.g45785"/>
</dbReference>
<accession>A0A915L3W3</accession>
<dbReference type="GO" id="GO:0006355">
    <property type="term" value="P:regulation of DNA-templated transcription"/>
    <property type="evidence" value="ECO:0007669"/>
    <property type="project" value="InterPro"/>
</dbReference>
<keyword evidence="4 10" id="KW-0863">Zinc-finger</keyword>
<dbReference type="GO" id="GO:0006386">
    <property type="term" value="P:termination of RNA polymerase III transcription"/>
    <property type="evidence" value="ECO:0007669"/>
    <property type="project" value="TreeGrafter"/>
</dbReference>
<evidence type="ECO:0000256" key="7">
    <source>
        <dbReference type="ARBA" id="ARBA00023242"/>
    </source>
</evidence>
<dbReference type="GO" id="GO:0005666">
    <property type="term" value="C:RNA polymerase III complex"/>
    <property type="evidence" value="ECO:0007669"/>
    <property type="project" value="TreeGrafter"/>
</dbReference>
<feature type="binding site" evidence="9">
    <location>
        <position position="69"/>
    </location>
    <ligand>
        <name>Zn(2+)</name>
        <dbReference type="ChEBI" id="CHEBI:29105"/>
        <label>2</label>
    </ligand>
</feature>
<evidence type="ECO:0000256" key="5">
    <source>
        <dbReference type="ARBA" id="ARBA00022833"/>
    </source>
</evidence>
<feature type="binding site" evidence="9">
    <location>
        <position position="25"/>
    </location>
    <ligand>
        <name>Zn(2+)</name>
        <dbReference type="ChEBI" id="CHEBI:29105"/>
        <label>1</label>
    </ligand>
</feature>
<protein>
    <recommendedName>
        <fullName evidence="8">DNA-directed RNA polymerase subunit</fullName>
    </recommendedName>
</protein>
<dbReference type="NCBIfam" id="TIGR01384">
    <property type="entry name" value="TFS_arch"/>
    <property type="match status" value="1"/>
</dbReference>
<evidence type="ECO:0000256" key="11">
    <source>
        <dbReference type="RuleBase" id="RU003474"/>
    </source>
</evidence>
<dbReference type="InterPro" id="IPR034014">
    <property type="entry name" value="Zn_ribbon_RPC11_C"/>
</dbReference>
<evidence type="ECO:0000256" key="6">
    <source>
        <dbReference type="ARBA" id="ARBA00023015"/>
    </source>
</evidence>
<dbReference type="InterPro" id="IPR012164">
    <property type="entry name" value="Rpa12/Rpb9/Rpc10/TFS"/>
</dbReference>
<dbReference type="PANTHER" id="PTHR11239">
    <property type="entry name" value="DNA-DIRECTED RNA POLYMERASE"/>
    <property type="match status" value="1"/>
</dbReference>
<dbReference type="GO" id="GO:0003899">
    <property type="term" value="F:DNA-directed RNA polymerase activity"/>
    <property type="evidence" value="ECO:0007669"/>
    <property type="project" value="InterPro"/>
</dbReference>
<feature type="binding site" evidence="9">
    <location>
        <position position="72"/>
    </location>
    <ligand>
        <name>Zn(2+)</name>
        <dbReference type="ChEBI" id="CHEBI:29105"/>
        <label>2</label>
    </ligand>
</feature>
<evidence type="ECO:0000313" key="14">
    <source>
        <dbReference type="WBParaSite" id="nRc.2.0.1.t45785-RA"/>
    </source>
</evidence>
<feature type="binding site" evidence="9">
    <location>
        <position position="5"/>
    </location>
    <ligand>
        <name>Zn(2+)</name>
        <dbReference type="ChEBI" id="CHEBI:29105"/>
        <label>1</label>
    </ligand>
</feature>
<keyword evidence="7 8" id="KW-0539">Nucleus</keyword>
<keyword evidence="3 9" id="KW-0479">Metal-binding</keyword>
<keyword evidence="2 8" id="KW-0240">DNA-directed RNA polymerase</keyword>
<evidence type="ECO:0000256" key="4">
    <source>
        <dbReference type="ARBA" id="ARBA00022771"/>
    </source>
</evidence>
<keyword evidence="6" id="KW-0805">Transcription regulation</keyword>
<organism evidence="13 14">
    <name type="scientific">Romanomermis culicivorax</name>
    <name type="common">Nematode worm</name>
    <dbReference type="NCBI Taxonomy" id="13658"/>
    <lineage>
        <taxon>Eukaryota</taxon>
        <taxon>Metazoa</taxon>
        <taxon>Ecdysozoa</taxon>
        <taxon>Nematoda</taxon>
        <taxon>Enoplea</taxon>
        <taxon>Dorylaimia</taxon>
        <taxon>Mermithida</taxon>
        <taxon>Mermithoidea</taxon>
        <taxon>Mermithidae</taxon>
        <taxon>Romanomermis</taxon>
    </lineage>
</organism>
<comment type="similarity">
    <text evidence="8 11">Belongs to the archaeal rpoM/eukaryotic RPA12/RPB9/RPC11 RNA polymerase family.</text>
</comment>
<dbReference type="PIRSF" id="PIRSF005586">
    <property type="entry name" value="RNApol_RpoM"/>
    <property type="match status" value="1"/>
</dbReference>
<evidence type="ECO:0000313" key="13">
    <source>
        <dbReference type="Proteomes" id="UP000887565"/>
    </source>
</evidence>
<dbReference type="FunFam" id="2.20.25.10:FF:000051">
    <property type="entry name" value="DNA-directed RNA polymerase subunit"/>
    <property type="match status" value="1"/>
</dbReference>
<dbReference type="Gene3D" id="2.20.25.10">
    <property type="match status" value="1"/>
</dbReference>
<dbReference type="Pfam" id="PF02150">
    <property type="entry name" value="Zn_ribbon_RPB9"/>
    <property type="match status" value="1"/>
</dbReference>
<feature type="binding site" evidence="9">
    <location>
        <position position="28"/>
    </location>
    <ligand>
        <name>Zn(2+)</name>
        <dbReference type="ChEBI" id="CHEBI:29105"/>
        <label>1</label>
    </ligand>
</feature>